<feature type="compositionally biased region" description="Polar residues" evidence="2">
    <location>
        <begin position="854"/>
        <end position="868"/>
    </location>
</feature>
<sequence>MDSSLEPKKPLILSQKKKQLFQNSQEVKVKSQIDNFNENSSYLGPCNLELSQVINGSQSSRILNKINSQANLCEQLEDVKGQKMVQSYQYQKVVIDSHRYDQLSFQEGASVNNPEQRSIFNNNEISQIIPRNSNKSGCSSIFNLTQETLGEDKILLKQQQNQDFVKINSMEDRLNIAVKQLDNLSQKVKILTDSNLKLQESLLQQEQKIQDLEKIKSVLEQSVSVLESDNVKLVEEIKVKATALERSEQIFKEENERHYRDKYLQLEETQSLINEKDKAIDNLNNQIDQLQRELQMVNSKSICAYDSSSKIISSGNFQSVDFLKLQIAAEKKLLENDKLLLENEKTEIKNEKDKIQQDKEHIEQMIESLQADRQQFEQQKKQFYQEQNKIEKELIEQSQNQFDEILLKQQIEKLNEIILNQQQNIQDLNQKVQKSQDENQIDQNKLEEQSKQNNQANQRIQILEQKLQQFQLKAQTKEEEINQTFLQNKENEIKLIQYEDLRQEQQKQINELKQQIELLSKANSQMKIEHELSQKDHKLNSFLQEEIIELKKQKQQLELSQYENLQKEIQKNEKIQEEINTLKQNLSQQTNKVQQITKNNFEYQLKIEQLQIQLSEITHLKNNQNEVSDLCDNSILQSKKANHFQLQESLSLFDNSTQNLVNQQNQSIYQAKQECKCSQLTKQSSEKMELKLIQIQNDYKSLLSENENLISKQQDLLDTIQNLKNQIRLLNISKEDLQKYCDSLESHLSQSQQEYEISLKQLEEQKAVQINALQQELEVYHKNSSSNNVSSSLKSACNIFKHYASQKENISYQSISKKVKQVQREPYSPHQRQNERNEQNINQSNNQMSKRKNCQQSASPISKIQIQSDMKDRESLANKQRISFQNQKVESCTNKNEKDSFDSKRLQVICAKTNVSPLRTSLNITNIRDTSVNKKYY</sequence>
<dbReference type="AlphaFoldDB" id="I7M1C2"/>
<name>I7M1C2_TETTS</name>
<dbReference type="EMBL" id="GG662699">
    <property type="protein sequence ID" value="EAR96047.2"/>
    <property type="molecule type" value="Genomic_DNA"/>
</dbReference>
<reference evidence="4" key="1">
    <citation type="journal article" date="2006" name="PLoS Biol.">
        <title>Macronuclear genome sequence of the ciliate Tetrahymena thermophila, a model eukaryote.</title>
        <authorList>
            <person name="Eisen J.A."/>
            <person name="Coyne R.S."/>
            <person name="Wu M."/>
            <person name="Wu D."/>
            <person name="Thiagarajan M."/>
            <person name="Wortman J.R."/>
            <person name="Badger J.H."/>
            <person name="Ren Q."/>
            <person name="Amedeo P."/>
            <person name="Jones K.M."/>
            <person name="Tallon L.J."/>
            <person name="Delcher A.L."/>
            <person name="Salzberg S.L."/>
            <person name="Silva J.C."/>
            <person name="Haas B.J."/>
            <person name="Majoros W.H."/>
            <person name="Farzad M."/>
            <person name="Carlton J.M."/>
            <person name="Smith R.K. Jr."/>
            <person name="Garg J."/>
            <person name="Pearlman R.E."/>
            <person name="Karrer K.M."/>
            <person name="Sun L."/>
            <person name="Manning G."/>
            <person name="Elde N.C."/>
            <person name="Turkewitz A.P."/>
            <person name="Asai D.J."/>
            <person name="Wilkes D.E."/>
            <person name="Wang Y."/>
            <person name="Cai H."/>
            <person name="Collins K."/>
            <person name="Stewart B.A."/>
            <person name="Lee S.R."/>
            <person name="Wilamowska K."/>
            <person name="Weinberg Z."/>
            <person name="Ruzzo W.L."/>
            <person name="Wloga D."/>
            <person name="Gaertig J."/>
            <person name="Frankel J."/>
            <person name="Tsao C.-C."/>
            <person name="Gorovsky M.A."/>
            <person name="Keeling P.J."/>
            <person name="Waller R.F."/>
            <person name="Patron N.J."/>
            <person name="Cherry J.M."/>
            <person name="Stover N.A."/>
            <person name="Krieger C.J."/>
            <person name="del Toro C."/>
            <person name="Ryder H.F."/>
            <person name="Williamson S.C."/>
            <person name="Barbeau R.A."/>
            <person name="Hamilton E.P."/>
            <person name="Orias E."/>
        </authorList>
    </citation>
    <scope>NUCLEOTIDE SEQUENCE [LARGE SCALE GENOMIC DNA]</scope>
    <source>
        <strain evidence="4">SB210</strain>
    </source>
</reference>
<feature type="coiled-coil region" evidence="1">
    <location>
        <begin position="685"/>
        <end position="779"/>
    </location>
</feature>
<evidence type="ECO:0000256" key="2">
    <source>
        <dbReference type="SAM" id="MobiDB-lite"/>
    </source>
</evidence>
<evidence type="ECO:0000256" key="1">
    <source>
        <dbReference type="SAM" id="Coils"/>
    </source>
</evidence>
<dbReference type="GeneID" id="7838806"/>
<proteinExistence type="predicted"/>
<dbReference type="KEGG" id="tet:TTHERM_00127120"/>
<protein>
    <submittedName>
        <fullName evidence="3">Uncharacterized protein</fullName>
    </submittedName>
</protein>
<feature type="coiled-coil region" evidence="1">
    <location>
        <begin position="167"/>
        <end position="229"/>
    </location>
</feature>
<accession>I7M1C2</accession>
<keyword evidence="4" id="KW-1185">Reference proteome</keyword>
<dbReference type="STRING" id="312017.I7M1C2"/>
<dbReference type="InParanoid" id="I7M1C2"/>
<evidence type="ECO:0000313" key="3">
    <source>
        <dbReference type="EMBL" id="EAR96047.2"/>
    </source>
</evidence>
<evidence type="ECO:0000313" key="4">
    <source>
        <dbReference type="Proteomes" id="UP000009168"/>
    </source>
</evidence>
<feature type="region of interest" description="Disordered" evidence="2">
    <location>
        <begin position="817"/>
        <end position="882"/>
    </location>
</feature>
<dbReference type="Proteomes" id="UP000009168">
    <property type="component" value="Unassembled WGS sequence"/>
</dbReference>
<dbReference type="RefSeq" id="XP_001016292.2">
    <property type="nucleotide sequence ID" value="XM_001016292.2"/>
</dbReference>
<gene>
    <name evidence="3" type="ORF">TTHERM_00127120</name>
</gene>
<feature type="coiled-coil region" evidence="1">
    <location>
        <begin position="331"/>
        <end position="613"/>
    </location>
</feature>
<feature type="coiled-coil region" evidence="1">
    <location>
        <begin position="266"/>
        <end position="300"/>
    </location>
</feature>
<organism evidence="3 4">
    <name type="scientific">Tetrahymena thermophila (strain SB210)</name>
    <dbReference type="NCBI Taxonomy" id="312017"/>
    <lineage>
        <taxon>Eukaryota</taxon>
        <taxon>Sar</taxon>
        <taxon>Alveolata</taxon>
        <taxon>Ciliophora</taxon>
        <taxon>Intramacronucleata</taxon>
        <taxon>Oligohymenophorea</taxon>
        <taxon>Hymenostomatida</taxon>
        <taxon>Tetrahymenina</taxon>
        <taxon>Tetrahymenidae</taxon>
        <taxon>Tetrahymena</taxon>
    </lineage>
</organism>
<keyword evidence="1" id="KW-0175">Coiled coil</keyword>